<feature type="transmembrane region" description="Helical" evidence="1">
    <location>
        <begin position="231"/>
        <end position="251"/>
    </location>
</feature>
<feature type="transmembrane region" description="Helical" evidence="1">
    <location>
        <begin position="52"/>
        <end position="73"/>
    </location>
</feature>
<keyword evidence="1" id="KW-0812">Transmembrane</keyword>
<name>A0A3E0AF81_9CHLR</name>
<evidence type="ECO:0000313" key="2">
    <source>
        <dbReference type="EMBL" id="REG10309.1"/>
    </source>
</evidence>
<sequence length="360" mass="40994">MEKKRKRRLVRRYYAERYLLVTIISFAFSVSITRFFLELTGYPQIGGSELHIAHVLWGGLLLFIGGLFPLIFVNKRAFDLSAFFSGVGVGLFIDEVGKFISRSNDYFFPAAAPIIYIFFLLTLLVFVLVRRSRADVGLRATLYHVIEQFEEILEGDLSELERDRMLRSIQRALHDKQDAGLTSLGNDLIAYLQAQEDNLVPHQPDFLEKISDDYLRFEARIFNHTHFYRRLMIAWGVWGIVALIHPLFALLSAQTKMSFSGIWGSLFISDLLLLSPDISISGIIRLAGEALGGLLLIVAVVLGMRGLKRPAIALAMLSLLLTTLVINIFIFYFDQFSSVFYAFMQLILLAVTVRYNRHIP</sequence>
<dbReference type="RefSeq" id="WP_116223501.1">
    <property type="nucleotide sequence ID" value="NZ_AP018437.1"/>
</dbReference>
<dbReference type="Proteomes" id="UP000256388">
    <property type="component" value="Unassembled WGS sequence"/>
</dbReference>
<feature type="transmembrane region" description="Helical" evidence="1">
    <location>
        <begin position="106"/>
        <end position="129"/>
    </location>
</feature>
<keyword evidence="3" id="KW-1185">Reference proteome</keyword>
<feature type="transmembrane region" description="Helical" evidence="1">
    <location>
        <begin position="18"/>
        <end position="37"/>
    </location>
</feature>
<feature type="transmembrane region" description="Helical" evidence="1">
    <location>
        <begin position="80"/>
        <end position="100"/>
    </location>
</feature>
<comment type="caution">
    <text evidence="2">The sequence shown here is derived from an EMBL/GenBank/DDBJ whole genome shotgun (WGS) entry which is preliminary data.</text>
</comment>
<gene>
    <name evidence="2" type="ORF">DFR64_0164</name>
</gene>
<evidence type="ECO:0000313" key="3">
    <source>
        <dbReference type="Proteomes" id="UP000256388"/>
    </source>
</evidence>
<organism evidence="2 3">
    <name type="scientific">Pelolinea submarina</name>
    <dbReference type="NCBI Taxonomy" id="913107"/>
    <lineage>
        <taxon>Bacteria</taxon>
        <taxon>Bacillati</taxon>
        <taxon>Chloroflexota</taxon>
        <taxon>Anaerolineae</taxon>
        <taxon>Anaerolineales</taxon>
        <taxon>Anaerolineaceae</taxon>
        <taxon>Pelolinea</taxon>
    </lineage>
</organism>
<reference evidence="2 3" key="1">
    <citation type="submission" date="2018-08" db="EMBL/GenBank/DDBJ databases">
        <title>Genomic Encyclopedia of Type Strains, Phase IV (KMG-IV): sequencing the most valuable type-strain genomes for metagenomic binning, comparative biology and taxonomic classification.</title>
        <authorList>
            <person name="Goeker M."/>
        </authorList>
    </citation>
    <scope>NUCLEOTIDE SEQUENCE [LARGE SCALE GENOMIC DNA]</scope>
    <source>
        <strain evidence="2 3">DSM 23923</strain>
    </source>
</reference>
<protein>
    <submittedName>
        <fullName evidence="2">Uncharacterized protein</fullName>
    </submittedName>
</protein>
<dbReference type="EMBL" id="QUMS01000001">
    <property type="protein sequence ID" value="REG10309.1"/>
    <property type="molecule type" value="Genomic_DNA"/>
</dbReference>
<feature type="transmembrane region" description="Helical" evidence="1">
    <location>
        <begin position="283"/>
        <end position="304"/>
    </location>
</feature>
<feature type="transmembrane region" description="Helical" evidence="1">
    <location>
        <begin position="311"/>
        <end position="333"/>
    </location>
</feature>
<proteinExistence type="predicted"/>
<feature type="transmembrane region" description="Helical" evidence="1">
    <location>
        <begin position="339"/>
        <end position="356"/>
    </location>
</feature>
<keyword evidence="1" id="KW-1133">Transmembrane helix</keyword>
<dbReference type="AlphaFoldDB" id="A0A3E0AF81"/>
<keyword evidence="1" id="KW-0472">Membrane</keyword>
<accession>A0A3E0AF81</accession>
<evidence type="ECO:0000256" key="1">
    <source>
        <dbReference type="SAM" id="Phobius"/>
    </source>
</evidence>
<dbReference type="OrthoDB" id="161151at2"/>